<dbReference type="InterPro" id="IPR006680">
    <property type="entry name" value="Amidohydro-rel"/>
</dbReference>
<feature type="domain" description="Amidohydrolase-related" evidence="1">
    <location>
        <begin position="136"/>
        <end position="228"/>
    </location>
</feature>
<dbReference type="Pfam" id="PF01979">
    <property type="entry name" value="Amidohydro_1"/>
    <property type="match status" value="1"/>
</dbReference>
<dbReference type="EMBL" id="UINC01217058">
    <property type="protein sequence ID" value="SVE43492.1"/>
    <property type="molecule type" value="Genomic_DNA"/>
</dbReference>
<protein>
    <recommendedName>
        <fullName evidence="1">Amidohydrolase-related domain-containing protein</fullName>
    </recommendedName>
</protein>
<dbReference type="PANTHER" id="PTHR42717:SF1">
    <property type="entry name" value="IMIDAZOLONEPROPIONASE AND RELATED AMIDOHYDROLASES"/>
    <property type="match status" value="1"/>
</dbReference>
<dbReference type="SUPFAM" id="SSF51556">
    <property type="entry name" value="Metallo-dependent hydrolases"/>
    <property type="match status" value="1"/>
</dbReference>
<reference evidence="2" key="1">
    <citation type="submission" date="2018-05" db="EMBL/GenBank/DDBJ databases">
        <authorList>
            <person name="Lanie J.A."/>
            <person name="Ng W.-L."/>
            <person name="Kazmierczak K.M."/>
            <person name="Andrzejewski T.M."/>
            <person name="Davidsen T.M."/>
            <person name="Wayne K.J."/>
            <person name="Tettelin H."/>
            <person name="Glass J.I."/>
            <person name="Rusch D."/>
            <person name="Podicherti R."/>
            <person name="Tsui H.-C.T."/>
            <person name="Winkler M.E."/>
        </authorList>
    </citation>
    <scope>NUCLEOTIDE SEQUENCE</scope>
</reference>
<name>A0A383DG79_9ZZZZ</name>
<feature type="non-terminal residue" evidence="2">
    <location>
        <position position="1"/>
    </location>
</feature>
<dbReference type="GO" id="GO:0019213">
    <property type="term" value="F:deacetylase activity"/>
    <property type="evidence" value="ECO:0007669"/>
    <property type="project" value="InterPro"/>
</dbReference>
<dbReference type="PANTHER" id="PTHR42717">
    <property type="entry name" value="DIHYDROOROTASE-RELATED"/>
    <property type="match status" value="1"/>
</dbReference>
<sequence length="236" mass="25039">IGLTYGPLGECEDMRYVDPERTAAAIERWRDICVGIKVRQGGFQVGNNHVEPLRRAVEAGDYTNTPVMVHIAVGVPLPDVLAEMRAGDIVTHCYQGTGDGILSDQGDVLPVARKARTRGVLFDVGHGGGSFRFDIARAALARDFAADVISTDLHANNVDGPVYSLPETASKLLNLGVSLEEVVRQCTSAPAAAIGRPELGSLAVGSVADLAAFDIRKGGSFEFRDVAGEVLVGKKR</sequence>
<proteinExistence type="predicted"/>
<dbReference type="Gene3D" id="3.20.20.140">
    <property type="entry name" value="Metal-dependent hydrolases"/>
    <property type="match status" value="1"/>
</dbReference>
<organism evidence="2">
    <name type="scientific">marine metagenome</name>
    <dbReference type="NCBI Taxonomy" id="408172"/>
    <lineage>
        <taxon>unclassified sequences</taxon>
        <taxon>metagenomes</taxon>
        <taxon>ecological metagenomes</taxon>
    </lineage>
</organism>
<accession>A0A383DG79</accession>
<dbReference type="InterPro" id="IPR020043">
    <property type="entry name" value="Deacetylase_Atu3266-like"/>
</dbReference>
<dbReference type="AlphaFoldDB" id="A0A383DG79"/>
<dbReference type="InterPro" id="IPR032466">
    <property type="entry name" value="Metal_Hydrolase"/>
</dbReference>
<dbReference type="GO" id="GO:0016787">
    <property type="term" value="F:hydrolase activity"/>
    <property type="evidence" value="ECO:0007669"/>
    <property type="project" value="InterPro"/>
</dbReference>
<gene>
    <name evidence="2" type="ORF">METZ01_LOCUS496346</name>
</gene>
<feature type="non-terminal residue" evidence="2">
    <location>
        <position position="236"/>
    </location>
</feature>
<evidence type="ECO:0000313" key="2">
    <source>
        <dbReference type="EMBL" id="SVE43492.1"/>
    </source>
</evidence>
<evidence type="ECO:0000259" key="1">
    <source>
        <dbReference type="Pfam" id="PF01979"/>
    </source>
</evidence>